<feature type="compositionally biased region" description="Polar residues" evidence="1">
    <location>
        <begin position="125"/>
        <end position="142"/>
    </location>
</feature>
<keyword evidence="3" id="KW-1185">Reference proteome</keyword>
<evidence type="ECO:0000313" key="3">
    <source>
        <dbReference type="Proteomes" id="UP001311915"/>
    </source>
</evidence>
<name>A0AAV9K121_9SOLN</name>
<feature type="compositionally biased region" description="Basic and acidic residues" evidence="1">
    <location>
        <begin position="99"/>
        <end position="112"/>
    </location>
</feature>
<evidence type="ECO:0000256" key="1">
    <source>
        <dbReference type="SAM" id="MobiDB-lite"/>
    </source>
</evidence>
<organism evidence="2 3">
    <name type="scientific">Solanum pinnatisectum</name>
    <name type="common">tansyleaf nightshade</name>
    <dbReference type="NCBI Taxonomy" id="50273"/>
    <lineage>
        <taxon>Eukaryota</taxon>
        <taxon>Viridiplantae</taxon>
        <taxon>Streptophyta</taxon>
        <taxon>Embryophyta</taxon>
        <taxon>Tracheophyta</taxon>
        <taxon>Spermatophyta</taxon>
        <taxon>Magnoliopsida</taxon>
        <taxon>eudicotyledons</taxon>
        <taxon>Gunneridae</taxon>
        <taxon>Pentapetalae</taxon>
        <taxon>asterids</taxon>
        <taxon>lamiids</taxon>
        <taxon>Solanales</taxon>
        <taxon>Solanaceae</taxon>
        <taxon>Solanoideae</taxon>
        <taxon>Solaneae</taxon>
        <taxon>Solanum</taxon>
    </lineage>
</organism>
<reference evidence="2 3" key="1">
    <citation type="submission" date="2023-10" db="EMBL/GenBank/DDBJ databases">
        <title>Genome-Wide Identification Analysis in wild type Solanum Pinnatisectum Reveals Some Genes Defensing Phytophthora Infestans.</title>
        <authorList>
            <person name="Sun C."/>
        </authorList>
    </citation>
    <scope>NUCLEOTIDE SEQUENCE [LARGE SCALE GENOMIC DNA]</scope>
    <source>
        <strain evidence="2">LQN</strain>
        <tissue evidence="2">Leaf</tissue>
    </source>
</reference>
<feature type="region of interest" description="Disordered" evidence="1">
    <location>
        <begin position="92"/>
        <end position="157"/>
    </location>
</feature>
<sequence length="157" mass="17764">MNLNKGTSQNVQDTDRNGSFQAASVGYNSQLGVIHPAGVRTMHVEANLMQKMKYRQVNQLRNVIQTNATNTEAHLHNVVNEQISRIAEFSKQISNQGHKGKEGQKGQNKDTNQHGGTSRLHQDNSRANMDYQNTFPRISNNYARYDPSLQRNKKVDN</sequence>
<gene>
    <name evidence="2" type="ORF">R3W88_033408</name>
</gene>
<dbReference type="EMBL" id="JAWPEI010000032">
    <property type="protein sequence ID" value="KAK4707021.1"/>
    <property type="molecule type" value="Genomic_DNA"/>
</dbReference>
<accession>A0AAV9K121</accession>
<proteinExistence type="predicted"/>
<dbReference type="AlphaFoldDB" id="A0AAV9K121"/>
<comment type="caution">
    <text evidence="2">The sequence shown here is derived from an EMBL/GenBank/DDBJ whole genome shotgun (WGS) entry which is preliminary data.</text>
</comment>
<dbReference type="Proteomes" id="UP001311915">
    <property type="component" value="Unassembled WGS sequence"/>
</dbReference>
<evidence type="ECO:0000313" key="2">
    <source>
        <dbReference type="EMBL" id="KAK4707021.1"/>
    </source>
</evidence>
<protein>
    <submittedName>
        <fullName evidence="2">Uncharacterized protein</fullName>
    </submittedName>
</protein>